<proteinExistence type="predicted"/>
<keyword evidence="4" id="KW-1185">Reference proteome</keyword>
<keyword evidence="2" id="KW-0732">Signal</keyword>
<organism evidence="3 4">
    <name type="scientific">Actinomadura alba</name>
    <dbReference type="NCBI Taxonomy" id="406431"/>
    <lineage>
        <taxon>Bacteria</taxon>
        <taxon>Bacillati</taxon>
        <taxon>Actinomycetota</taxon>
        <taxon>Actinomycetes</taxon>
        <taxon>Streptosporangiales</taxon>
        <taxon>Thermomonosporaceae</taxon>
        <taxon>Actinomadura</taxon>
    </lineage>
</organism>
<evidence type="ECO:0000313" key="3">
    <source>
        <dbReference type="EMBL" id="MBC6464755.1"/>
    </source>
</evidence>
<comment type="caution">
    <text evidence="3">The sequence shown here is derived from an EMBL/GenBank/DDBJ whole genome shotgun (WGS) entry which is preliminary data.</text>
</comment>
<dbReference type="EMBL" id="JABVEC010000002">
    <property type="protein sequence ID" value="MBC6464755.1"/>
    <property type="molecule type" value="Genomic_DNA"/>
</dbReference>
<gene>
    <name evidence="3" type="ORF">HKK74_04480</name>
</gene>
<name>A0ABR7LJS6_9ACTN</name>
<feature type="compositionally biased region" description="Basic and acidic residues" evidence="1">
    <location>
        <begin position="70"/>
        <end position="86"/>
    </location>
</feature>
<reference evidence="3 4" key="1">
    <citation type="submission" date="2020-06" db="EMBL/GenBank/DDBJ databases">
        <title>Actinomadura xiongansis sp. nov., isolated from soil of Baiyangdian.</title>
        <authorList>
            <person name="Zhang X."/>
        </authorList>
    </citation>
    <scope>NUCLEOTIDE SEQUENCE [LARGE SCALE GENOMIC DNA]</scope>
    <source>
        <strain evidence="3 4">HBUM206468</strain>
    </source>
</reference>
<evidence type="ECO:0000256" key="2">
    <source>
        <dbReference type="SAM" id="SignalP"/>
    </source>
</evidence>
<feature type="compositionally biased region" description="Polar residues" evidence="1">
    <location>
        <begin position="29"/>
        <end position="39"/>
    </location>
</feature>
<feature type="region of interest" description="Disordered" evidence="1">
    <location>
        <begin position="28"/>
        <end position="111"/>
    </location>
</feature>
<protein>
    <submittedName>
        <fullName evidence="3">Uncharacterized protein</fullName>
    </submittedName>
</protein>
<dbReference type="Proteomes" id="UP000805614">
    <property type="component" value="Unassembled WGS sequence"/>
</dbReference>
<accession>A0ABR7LJS6</accession>
<feature type="chain" id="PRO_5047050990" evidence="2">
    <location>
        <begin position="30"/>
        <end position="111"/>
    </location>
</feature>
<feature type="signal peptide" evidence="2">
    <location>
        <begin position="1"/>
        <end position="29"/>
    </location>
</feature>
<evidence type="ECO:0000256" key="1">
    <source>
        <dbReference type="SAM" id="MobiDB-lite"/>
    </source>
</evidence>
<feature type="compositionally biased region" description="Basic and acidic residues" evidence="1">
    <location>
        <begin position="101"/>
        <end position="111"/>
    </location>
</feature>
<evidence type="ECO:0000313" key="4">
    <source>
        <dbReference type="Proteomes" id="UP000805614"/>
    </source>
</evidence>
<dbReference type="RefSeq" id="WP_187241742.1">
    <property type="nucleotide sequence ID" value="NZ_BAAAOK010000008.1"/>
</dbReference>
<sequence length="111" mass="11304">MRKQRIIAAMGAAATLAGIFTLGMGSAEAATTSVRTTGTRPIVLDNDSDVRPVAGRRDRKSDRYSTTGHAGRDEDGKGEGKGEGKGKGKGAGKGQGKGKGKGKDEGDDKGV</sequence>